<name>A0A5Q4YVQ1_9BURK</name>
<proteinExistence type="predicted"/>
<protein>
    <submittedName>
        <fullName evidence="1">Uncharacterized protein</fullName>
    </submittedName>
</protein>
<dbReference type="Proteomes" id="UP000325811">
    <property type="component" value="Chromosome I"/>
</dbReference>
<dbReference type="AlphaFoldDB" id="A0A5Q4YVQ1"/>
<dbReference type="EMBL" id="LR699553">
    <property type="protein sequence ID" value="VVD29178.1"/>
    <property type="molecule type" value="Genomic_DNA"/>
</dbReference>
<accession>A0A5Q4YVQ1</accession>
<organism evidence="1 2">
    <name type="scientific">Paraburkholderia dioscoreae</name>
    <dbReference type="NCBI Taxonomy" id="2604047"/>
    <lineage>
        <taxon>Bacteria</taxon>
        <taxon>Pseudomonadati</taxon>
        <taxon>Pseudomonadota</taxon>
        <taxon>Betaproteobacteria</taxon>
        <taxon>Burkholderiales</taxon>
        <taxon>Burkholderiaceae</taxon>
        <taxon>Paraburkholderia</taxon>
    </lineage>
</organism>
<keyword evidence="2" id="KW-1185">Reference proteome</keyword>
<evidence type="ECO:0000313" key="2">
    <source>
        <dbReference type="Proteomes" id="UP000325811"/>
    </source>
</evidence>
<sequence>MSRAALCDRLSWYQKLDALHYRRSCQKRFLFTCHCCFPSPFRLFYNRKKPFLAVDRHVKLRDQYVALIDRSVELRAQRFNLGTLRTTGDCRRQFERGVARAHCSAADVDEVSYKIGHARIRSKNQGIKHA</sequence>
<evidence type="ECO:0000313" key="1">
    <source>
        <dbReference type="EMBL" id="VVD29178.1"/>
    </source>
</evidence>
<gene>
    <name evidence="1" type="ORF">PDMSB3_2722</name>
</gene>
<dbReference type="KEGG" id="pdio:PDMSB3_2722"/>
<reference evidence="1 2" key="1">
    <citation type="submission" date="2019-08" db="EMBL/GenBank/DDBJ databases">
        <authorList>
            <person name="Herpell B J."/>
        </authorList>
    </citation>
    <scope>NUCLEOTIDE SEQUENCE [LARGE SCALE GENOMIC DNA]</scope>
    <source>
        <strain evidence="2">Msb3</strain>
    </source>
</reference>